<proteinExistence type="predicted"/>
<feature type="region of interest" description="Disordered" evidence="1">
    <location>
        <begin position="1"/>
        <end position="37"/>
    </location>
</feature>
<dbReference type="EMBL" id="BPQB01000022">
    <property type="protein sequence ID" value="GJE91593.1"/>
    <property type="molecule type" value="Genomic_DNA"/>
</dbReference>
<dbReference type="AlphaFoldDB" id="A0A9P3G909"/>
<accession>A0A9P3G909</accession>
<keyword evidence="3" id="KW-1185">Reference proteome</keyword>
<organism evidence="2 3">
    <name type="scientific">Phanerochaete sordida</name>
    <dbReference type="NCBI Taxonomy" id="48140"/>
    <lineage>
        <taxon>Eukaryota</taxon>
        <taxon>Fungi</taxon>
        <taxon>Dikarya</taxon>
        <taxon>Basidiomycota</taxon>
        <taxon>Agaricomycotina</taxon>
        <taxon>Agaricomycetes</taxon>
        <taxon>Polyporales</taxon>
        <taxon>Phanerochaetaceae</taxon>
        <taxon>Phanerochaete</taxon>
    </lineage>
</organism>
<evidence type="ECO:0000313" key="3">
    <source>
        <dbReference type="Proteomes" id="UP000703269"/>
    </source>
</evidence>
<sequence>MIVSWGPRLSFPRQPRPPRSPCWPARSVSRPREPAAGSVLAREPHGLTPVAGGHTGAAAAAHRVLACPGAGAIAYAAVVLASLSARGQLGSRQACVVPQGRRRLCIHVLARCVTGRVFSAGLSLLWDVVQHRCSTSFRGLAELPQVTAGRSRRAHTIYAATCMFARRARIRRRPLEDGEPKRHILIPPRRPDRAAAPKRHRARAGRAACVCARARSTPAGCGRGARPPLLGTAWLANHRRAIARAPVPLRRIRQRRPGRAAPPWGAGRARPRAVSRPRLGDHSLHLCVLGGRPATTRSVFSGDVTSAAAARC</sequence>
<dbReference type="Proteomes" id="UP000703269">
    <property type="component" value="Unassembled WGS sequence"/>
</dbReference>
<gene>
    <name evidence="2" type="ORF">PsYK624_077430</name>
</gene>
<evidence type="ECO:0000256" key="1">
    <source>
        <dbReference type="SAM" id="MobiDB-lite"/>
    </source>
</evidence>
<name>A0A9P3G909_9APHY</name>
<comment type="caution">
    <text evidence="2">The sequence shown here is derived from an EMBL/GenBank/DDBJ whole genome shotgun (WGS) entry which is preliminary data.</text>
</comment>
<protein>
    <submittedName>
        <fullName evidence="2">Uncharacterized protein</fullName>
    </submittedName>
</protein>
<reference evidence="2 3" key="1">
    <citation type="submission" date="2021-08" db="EMBL/GenBank/DDBJ databases">
        <title>Draft Genome Sequence of Phanerochaete sordida strain YK-624.</title>
        <authorList>
            <person name="Mori T."/>
            <person name="Dohra H."/>
            <person name="Suzuki T."/>
            <person name="Kawagishi H."/>
            <person name="Hirai H."/>
        </authorList>
    </citation>
    <scope>NUCLEOTIDE SEQUENCE [LARGE SCALE GENOMIC DNA]</scope>
    <source>
        <strain evidence="2 3">YK-624</strain>
    </source>
</reference>
<evidence type="ECO:0000313" key="2">
    <source>
        <dbReference type="EMBL" id="GJE91593.1"/>
    </source>
</evidence>